<dbReference type="Proteomes" id="UP000747110">
    <property type="component" value="Unassembled WGS sequence"/>
</dbReference>
<feature type="region of interest" description="Disordered" evidence="1">
    <location>
        <begin position="34"/>
        <end position="62"/>
    </location>
</feature>
<evidence type="ECO:0000256" key="1">
    <source>
        <dbReference type="SAM" id="MobiDB-lite"/>
    </source>
</evidence>
<gene>
    <name evidence="2" type="ORF">Vretifemale_19067</name>
</gene>
<accession>A0A8J4FV17</accession>
<protein>
    <submittedName>
        <fullName evidence="2">Uncharacterized protein</fullName>
    </submittedName>
</protein>
<dbReference type="EMBL" id="BNCP01000065">
    <property type="protein sequence ID" value="GIL91477.1"/>
    <property type="molecule type" value="Genomic_DNA"/>
</dbReference>
<keyword evidence="3" id="KW-1185">Reference proteome</keyword>
<evidence type="ECO:0000313" key="2">
    <source>
        <dbReference type="EMBL" id="GIL91477.1"/>
    </source>
</evidence>
<name>A0A8J4FV17_9CHLO</name>
<organism evidence="2 3">
    <name type="scientific">Volvox reticuliferus</name>
    <dbReference type="NCBI Taxonomy" id="1737510"/>
    <lineage>
        <taxon>Eukaryota</taxon>
        <taxon>Viridiplantae</taxon>
        <taxon>Chlorophyta</taxon>
        <taxon>core chlorophytes</taxon>
        <taxon>Chlorophyceae</taxon>
        <taxon>CS clade</taxon>
        <taxon>Chlamydomonadales</taxon>
        <taxon>Volvocaceae</taxon>
        <taxon>Volvox</taxon>
    </lineage>
</organism>
<evidence type="ECO:0000313" key="3">
    <source>
        <dbReference type="Proteomes" id="UP000747110"/>
    </source>
</evidence>
<sequence length="112" mass="12603">MVVWEGRKVRRSSMHVISSGPDDNCHRARLASDNGAHYQQQKSSVDTWSAEQSRIRQPSRDAARCQVLEEQLAEAQRQMDAVFQNPLQIPAFAAALRREVEAATARLNGQMV</sequence>
<feature type="non-terminal residue" evidence="2">
    <location>
        <position position="112"/>
    </location>
</feature>
<dbReference type="AlphaFoldDB" id="A0A8J4FV17"/>
<reference evidence="2" key="1">
    <citation type="journal article" date="2021" name="Proc. Natl. Acad. Sci. U.S.A.">
        <title>Three genomes in the algal genus Volvox reveal the fate of a haploid sex-determining region after a transition to homothallism.</title>
        <authorList>
            <person name="Yamamoto K."/>
            <person name="Hamaji T."/>
            <person name="Kawai-Toyooka H."/>
            <person name="Matsuzaki R."/>
            <person name="Takahashi F."/>
            <person name="Nishimura Y."/>
            <person name="Kawachi M."/>
            <person name="Noguchi H."/>
            <person name="Minakuchi Y."/>
            <person name="Umen J.G."/>
            <person name="Toyoda A."/>
            <person name="Nozaki H."/>
        </authorList>
    </citation>
    <scope>NUCLEOTIDE SEQUENCE</scope>
    <source>
        <strain evidence="2">NIES-3786</strain>
    </source>
</reference>
<feature type="compositionally biased region" description="Polar residues" evidence="1">
    <location>
        <begin position="37"/>
        <end position="56"/>
    </location>
</feature>
<comment type="caution">
    <text evidence="2">The sequence shown here is derived from an EMBL/GenBank/DDBJ whole genome shotgun (WGS) entry which is preliminary data.</text>
</comment>
<proteinExistence type="predicted"/>